<dbReference type="RefSeq" id="WP_148815098.1">
    <property type="nucleotide sequence ID" value="NZ_CP043046.1"/>
</dbReference>
<comment type="similarity">
    <text evidence="1">Belongs to the YciI family.</text>
</comment>
<dbReference type="InterPro" id="IPR005545">
    <property type="entry name" value="YCII"/>
</dbReference>
<accession>A0A5C0AYJ0</accession>
<keyword evidence="4" id="KW-1185">Reference proteome</keyword>
<dbReference type="SUPFAM" id="SSF54909">
    <property type="entry name" value="Dimeric alpha+beta barrel"/>
    <property type="match status" value="1"/>
</dbReference>
<sequence>MLFAITLNYIRPIEEVQVHLDAHKHWLVQAIKSGHILFAGPLEPGPGGFILAVAENISDIQDLIANDPFDIQQVAAFDIQACHPAIRAEKFPAHWASGAKAV</sequence>
<evidence type="ECO:0000313" key="3">
    <source>
        <dbReference type="EMBL" id="QEI06463.1"/>
    </source>
</evidence>
<dbReference type="InterPro" id="IPR011008">
    <property type="entry name" value="Dimeric_a/b-barrel"/>
</dbReference>
<evidence type="ECO:0000259" key="2">
    <source>
        <dbReference type="Pfam" id="PF03795"/>
    </source>
</evidence>
<dbReference type="KEGG" id="pacr:FXN63_11945"/>
<protein>
    <recommendedName>
        <fullName evidence="2">YCII-related domain-containing protein</fullName>
    </recommendedName>
</protein>
<feature type="domain" description="YCII-related" evidence="2">
    <location>
        <begin position="1"/>
        <end position="69"/>
    </location>
</feature>
<name>A0A5C0AYJ0_9BURK</name>
<evidence type="ECO:0000313" key="4">
    <source>
        <dbReference type="Proteomes" id="UP000325161"/>
    </source>
</evidence>
<reference evidence="3 4" key="1">
    <citation type="submission" date="2019-08" db="EMBL/GenBank/DDBJ databases">
        <title>Amphibian skin-associated Pigmentiphaga: genome sequence and occurrence across geography and hosts.</title>
        <authorList>
            <person name="Bletz M.C."/>
            <person name="Bunk B."/>
            <person name="Sproeer C."/>
            <person name="Biwer P."/>
            <person name="Reiter S."/>
            <person name="Rabemananjara F.C.E."/>
            <person name="Schulz S."/>
            <person name="Overmann J."/>
            <person name="Vences M."/>
        </authorList>
    </citation>
    <scope>NUCLEOTIDE SEQUENCE [LARGE SCALE GENOMIC DNA]</scope>
    <source>
        <strain evidence="3 4">Mada1488</strain>
    </source>
</reference>
<evidence type="ECO:0000256" key="1">
    <source>
        <dbReference type="ARBA" id="ARBA00007689"/>
    </source>
</evidence>
<dbReference type="Pfam" id="PF03795">
    <property type="entry name" value="YCII"/>
    <property type="match status" value="1"/>
</dbReference>
<gene>
    <name evidence="3" type="ORF">FXN63_11945</name>
</gene>
<dbReference type="Proteomes" id="UP000325161">
    <property type="component" value="Chromosome"/>
</dbReference>
<proteinExistence type="inferred from homology"/>
<dbReference type="Gene3D" id="3.30.70.1060">
    <property type="entry name" value="Dimeric alpha+beta barrel"/>
    <property type="match status" value="1"/>
</dbReference>
<dbReference type="PANTHER" id="PTHR37828">
    <property type="entry name" value="GSR2449 PROTEIN"/>
    <property type="match status" value="1"/>
</dbReference>
<organism evidence="3 4">
    <name type="scientific">Pigmentiphaga aceris</name>
    <dbReference type="NCBI Taxonomy" id="1940612"/>
    <lineage>
        <taxon>Bacteria</taxon>
        <taxon>Pseudomonadati</taxon>
        <taxon>Pseudomonadota</taxon>
        <taxon>Betaproteobacteria</taxon>
        <taxon>Burkholderiales</taxon>
        <taxon>Alcaligenaceae</taxon>
        <taxon>Pigmentiphaga</taxon>
    </lineage>
</organism>
<dbReference type="AlphaFoldDB" id="A0A5C0AYJ0"/>
<dbReference type="PANTHER" id="PTHR37828:SF1">
    <property type="entry name" value="YCII-RELATED DOMAIN-CONTAINING PROTEIN"/>
    <property type="match status" value="1"/>
</dbReference>
<dbReference type="OrthoDB" id="9814407at2"/>
<dbReference type="EMBL" id="CP043046">
    <property type="protein sequence ID" value="QEI06463.1"/>
    <property type="molecule type" value="Genomic_DNA"/>
</dbReference>